<evidence type="ECO:0000313" key="4">
    <source>
        <dbReference type="Proteomes" id="UP000011087"/>
    </source>
</evidence>
<dbReference type="InterPro" id="IPR002909">
    <property type="entry name" value="IPT_dom"/>
</dbReference>
<sequence length="4080" mass="437469">MLSCNERLIPLPLPLPLPLFPFWDTAEPAFTWASGGAILTVRGFFPTLNYTCSLLPSAAQQTPVACSPIANQQMQTELRFSLPVWQLAAQDAIVQIADATTRKVLKGPGGASEKITIMPVWTSKSAIQGAATGGTAQGSQAFTISGLGFDRDSSNYVCKFIRYESSSPTADVAQTLPFQPMNSAELVCSTPTWSFEGSTGDNAGKALVLVEKGGQVVMYQGVSSGNEYFFSTVWRIDGSSGYSSPGQTITIQGYGFGTLQDQYLCSFESTGLTVQSQASSVSPSELHCVLPGWTARAQTVDLTLYKVKCRGINYEVSSCKTTVQLQGTLNSRTPFQFLTSIHNYSASTSYAAKSVPSFLTVHGGGFDGGSFNYTVEIKSLTDSSQVLTIPVRASDVSGSSITVTLSEWIFTPNILCSIIVFQGSQIIPNVGASKAEFTFTSMWSDYQDGILPLRGGASSGNEVLTIFGNGFVFQAQLDQSEQYFCTFSTETMRMNASRSVVISSTEIACTTPDWGAMYTAMKTVLSLHKGNYTYPNTAEYEFSPSWSSLSITYGSFSGGETLSVFGSGLNISAKYRCKFSFNEDEVFAWSDEVYPYDTTKIVFTTPRWQYLSRNNVRIYIFEGDKKLINELESDLFAGIIFRFVVGVLVSAPRLVLQTPDVGHLFLRPDTFSVIPIVIHITSSDSQVANATGDVSFQRDDQILPEGKQISVYCLRPGAVSLVLTVSNADGSNNFANKVTVVCSAGFRFSSPQLEVKPSSPPANVTLTLDSEISQPLRVEVTSGNLELLTVSPLQLTFNRSNESAEISAVWVGAGATNISVRGVTDSGNLLFAHSTASLGVRCEPEILFSPSALRLNAGETIRFSVELRPPPTLPVTFRVLADKEGFLEFDRQVSFGANITGPKEITVKYVKAGQTTLRLVAESPGMLSKLSSNCSTEDARRCSQVFANANGCDFSTLYTSRDEWNLLLTQLSHAAGVQDCSSYFDCLRVSCCSSPPALTCSRALQDKHCSLDLILPRLSKVEDASYDFGVVPLDSQQTLKLYQSWTPNLNCMPFVPCAWSSCFPGNGNYDGMTSHAMVILSLPSLSLDLDQVHLQQGGSQRVTVSLDIRPSAPVLVKITIVNVQSVTSLPVAVAHPSEIVLQGSSAATFDLTWAGVGRADVVLTCSGGAEYENVSRVHSKFVTCLPGIELEVYSGDGYKQDLSTVMTRANVNVSLAVAAGFTLFGRVDVGLQGSQGTFLQPAHFSLSGPSPVLVHLATAQTGSFSVDVSLATAGAGEQFIVASQGLGYTSGEMSIVGYGGRDFAGRYEVGVIHWDYYYDRVTESALRGSNYSLMGADTFSMPPGGAEIAVERCMKQAAGQSIVVDGVLRLTGHTGIEVKGCQPKMNFSVDGGSLSHVSFESGRCIVTGLTCAISLQGYGGSGFHGYFQTGFANFSINSNGTGYDCSLGCLVNMARSPLAAAEEQTCALNVTNCTDGYVGNAVVVFGNVISFRPKLLVVVFPDIMLSPASFHLGANQTALIQVRPLETVTAGVSFNLSTNSSFLHVQNFRFETGDNKKDANVSFVIERRGGSSGVASLLVQANHVGNYAWFRRSLVVTLMPDFKFVSTSITLQRFPGQGLIQIAPDTSLNKDTLLHVEIVSDFGQDWTKINFGRKILLVPDVALLKSADTGFLSIPIEHGGSDSSSIPNIVSGTAVVRFFVNDTQSNYNGVGLLSPSQTVAVSVKPGFHVSFDPTRTYKIQRLSSFEFSLKLDFPADSDLSINLMRSFNMTMSQTGSLPVRRGDVGPFQINVPHDGSVGLSTYSLIVSGASGNYAGVTAMEVLKVSMLPGLVLSVPQLELQYSRAPTTFTVRLDTQPTEDVMFSVENSNPSVLNATGSIFFPANSWDVDQVVAVTWIKAGRATLSFKANSPGGNYQDVACCDINIVAYPRMFVSQSDVLLQKNVVLNISVGLPTVPSQHAVVHVTSLPEGIVSVDQSLFFPASSSSTMVLSIRYLSHGKATLSLKVTSADSAVNGVVGYVYVDALPGFTFSQSDVSLYSCPRTLQCNVTIEFFPDLVPDQPVTVLLTSSDPSVATLSPDSVSFLPNSTSTQRKTFTIFYRSPGFACVSFAATSLGNYNDISSGGVNVRALPDFRAVGSTFRSVNSWETDSPFDFDVAHPAVYVQNQTSSNITITLTEIPSEEVLVMIVSSNPDIVSHTSSLRFPRGSLTAQTITVTFKRYGSCFLSLYGQGGNYEGAKWEQGISVKALPTFLLPERITLDYHSQYSIVLQPSVPLVGDVNVSVTVELPDRMNVITPIVSLRANQTAVAVVQHVNPDYTKIKVLAYGPGSNYNYVEQIIIATLNYPGFSLSATTLHVQRWFNGSIIGPVRGQAELYLTPNFASSASIVININNQNQNIIAVTEPSNFQLEYPTNSIVSKLVRVEHKGIVGRSVLAFGTPATQGIIMPIPLVTVLAHAGFSLSQTAVTIQRKGNGKVTLSLDTPPQSDTTIFFSSSNPAILSVQQTVVFYKSETIGQTVRFEHISPGLAYINFVAQSQTDDYNGAAAYHAVAVTCKFGLVFDKSTIYVPAPPTAGGLTTLAVALETPSSTNVTLHLASSDESKATLVNPTVFFVSGSTEKKNISISYVASSTASNPVFLTVTLETAAGSVYSNVSVDPVPLVSLGKFLFSSQDVFVQKGRSIQVEIWPNVPPDSDVTVSIQNSNSTIAQVSGAITFLAGRTDRLTFTVVHRSFGSCRLSFTASSKGNFFGVVMDNAVNVTASYGFRVFEMSFGTSGFVPGSEVQVGQVFKLQAQQTSPLSRRSFFIATDVPVTSTTRIVVVSSNTTCVVAGDPVILEPGGSPYKTFQVRYGLLPCSSVISFRAETTGNYLGVESGALDIVSLPSLTFSSVRVNVQYKSYGFFSVSLSDPPTSDVNITVESSDPTIASFTSFLVFSKNSTGPPTAQVMLTYISQGSFALSFSAAGGNYDGLQWDNAVLGLTSPGLIFSSTLLQIGFDASMSFSIRPDTVPTEVALLYVTSSQPVIAEPLLEVYNLSAGTIDNITITVRSTCSSSPSFCIRTGSAFLSFRAVSNLGNYDAMENLRAVEVRVRSPGFDLSVTSINLQRYPGSSVFYLSPRVLVNVDTVVFARCMDETVCLVQQALVMPAGSDVTSKFNFTVSYQSVGQTFVRLTVENPQNSIYFQIDPIFIPTTAYADLTLSPDSREIKIQPYSSYKIQLTPSFPLVNDILVEVVTSNPSIVLAAQSTFSLSASSQIVGLDVYAAVGMRVILTADFQTFPRTGPGTITYLLNENLDVVLVDWDEGPKNQTYFAGYNNQYMLARYQSQVINLELLWIGFGIGQVDIRIRSKDFVYDRSTCSSCMVVTCLPPFLFNPPNLILQSASSATVLMTPATPVTANTLLNVQTRIVVGPDLLVYAVSTVQPSSLEILNFGQAEGPSSHSFVITCVAAGVSQLVLQASGGGYDGINYPGLNVTCLPTFIIVPPQAPGPLSPQSSFTFYLSPSEAPTSLVTLILLSNCSGILDHPARLYFSPYVVTQSQTVQLSYSVGRADLVCAVSVTSSGGNYEGVHVPASLVLRLTSPALIVLATSIDVQPNSISLIPVKLNTLPNATVTVAAMSSDPAIAKVVGSVFISDTDIHFIQIAHVSVGRCQVSFSLTAADASTFFYAPAPSAVVQVRSLGPGFLVNVSSLLVTLGDHAYISVSLDSPPNSRTQLMLEPSSSALAVQPSYQFFELGGNQTAVSFRVACSRSEMVTLSLRSRGGIYHDIIVTDIVNVSCLPIPDDHITFSAKTLLGRLMNVSIQLPADVNQLIGFQVQASTSPTFTVVGLDLNLSSTESSVVLGPLVLGSCYFLRVRPTRLRGPGQWTGSENCSDVIDYPSRVLNLRLELISDYLIRVDWDPPTSRGQVNPLAPLSYQVAMLDTNGTILSSTYTESTTIVQQVLKSKGQSSLEIRVGAITDLSPTVYQTASVYVTLLAQQVLYNVPLELYLSATQVTSAVASLSSIVVTPRSAPQVDAVLQIVSSNPDSVEALLPIIILKAGSLLPQTILLQHKIKGLSVVDVVPAGGNYNFPNGSAIMVLTNASPA</sequence>
<dbReference type="SUPFAM" id="SSF49265">
    <property type="entry name" value="Fibronectin type III"/>
    <property type="match status" value="1"/>
</dbReference>
<dbReference type="EMBL" id="JH992975">
    <property type="protein sequence ID" value="EKX51598.1"/>
    <property type="molecule type" value="Genomic_DNA"/>
</dbReference>
<dbReference type="RefSeq" id="XP_005838578.1">
    <property type="nucleotide sequence ID" value="XM_005838521.1"/>
</dbReference>
<feature type="domain" description="IPT/TIG" evidence="1">
    <location>
        <begin position="239"/>
        <end position="305"/>
    </location>
</feature>
<dbReference type="KEGG" id="gtt:GUITHDRAFT_134499"/>
<accession>L1JU31</accession>
<proteinExistence type="predicted"/>
<dbReference type="EnsemblProtists" id="EKX51598">
    <property type="protein sequence ID" value="EKX51598"/>
    <property type="gene ID" value="GUITHDRAFT_134499"/>
</dbReference>
<dbReference type="PaxDb" id="55529-EKX51598"/>
<dbReference type="HOGENOM" id="CLU_224003_0_0_1"/>
<protein>
    <recommendedName>
        <fullName evidence="1">IPT/TIG domain-containing protein</fullName>
    </recommendedName>
</protein>
<dbReference type="Proteomes" id="UP000011087">
    <property type="component" value="Unassembled WGS sequence"/>
</dbReference>
<gene>
    <name evidence="2" type="ORF">GUITHDRAFT_134499</name>
</gene>
<dbReference type="InterPro" id="IPR013783">
    <property type="entry name" value="Ig-like_fold"/>
</dbReference>
<evidence type="ECO:0000313" key="2">
    <source>
        <dbReference type="EMBL" id="EKX51598.1"/>
    </source>
</evidence>
<dbReference type="InterPro" id="IPR036116">
    <property type="entry name" value="FN3_sf"/>
</dbReference>
<reference evidence="2 4" key="1">
    <citation type="journal article" date="2012" name="Nature">
        <title>Algal genomes reveal evolutionary mosaicism and the fate of nucleomorphs.</title>
        <authorList>
            <consortium name="DOE Joint Genome Institute"/>
            <person name="Curtis B.A."/>
            <person name="Tanifuji G."/>
            <person name="Burki F."/>
            <person name="Gruber A."/>
            <person name="Irimia M."/>
            <person name="Maruyama S."/>
            <person name="Arias M.C."/>
            <person name="Ball S.G."/>
            <person name="Gile G.H."/>
            <person name="Hirakawa Y."/>
            <person name="Hopkins J.F."/>
            <person name="Kuo A."/>
            <person name="Rensing S.A."/>
            <person name="Schmutz J."/>
            <person name="Symeonidi A."/>
            <person name="Elias M."/>
            <person name="Eveleigh R.J."/>
            <person name="Herman E.K."/>
            <person name="Klute M.J."/>
            <person name="Nakayama T."/>
            <person name="Obornik M."/>
            <person name="Reyes-Prieto A."/>
            <person name="Armbrust E.V."/>
            <person name="Aves S.J."/>
            <person name="Beiko R.G."/>
            <person name="Coutinho P."/>
            <person name="Dacks J.B."/>
            <person name="Durnford D.G."/>
            <person name="Fast N.M."/>
            <person name="Green B.R."/>
            <person name="Grisdale C.J."/>
            <person name="Hempel F."/>
            <person name="Henrissat B."/>
            <person name="Hoppner M.P."/>
            <person name="Ishida K."/>
            <person name="Kim E."/>
            <person name="Koreny L."/>
            <person name="Kroth P.G."/>
            <person name="Liu Y."/>
            <person name="Malik S.B."/>
            <person name="Maier U.G."/>
            <person name="McRose D."/>
            <person name="Mock T."/>
            <person name="Neilson J.A."/>
            <person name="Onodera N.T."/>
            <person name="Poole A.M."/>
            <person name="Pritham E.J."/>
            <person name="Richards T.A."/>
            <person name="Rocap G."/>
            <person name="Roy S.W."/>
            <person name="Sarai C."/>
            <person name="Schaack S."/>
            <person name="Shirato S."/>
            <person name="Slamovits C.H."/>
            <person name="Spencer D.F."/>
            <person name="Suzuki S."/>
            <person name="Worden A.Z."/>
            <person name="Zauner S."/>
            <person name="Barry K."/>
            <person name="Bell C."/>
            <person name="Bharti A.K."/>
            <person name="Crow J.A."/>
            <person name="Grimwood J."/>
            <person name="Kramer R."/>
            <person name="Lindquist E."/>
            <person name="Lucas S."/>
            <person name="Salamov A."/>
            <person name="McFadden G.I."/>
            <person name="Lane C.E."/>
            <person name="Keeling P.J."/>
            <person name="Gray M.W."/>
            <person name="Grigoriev I.V."/>
            <person name="Archibald J.M."/>
        </authorList>
    </citation>
    <scope>NUCLEOTIDE SEQUENCE</scope>
    <source>
        <strain evidence="2 4">CCMP2712</strain>
    </source>
</reference>
<evidence type="ECO:0000313" key="3">
    <source>
        <dbReference type="EnsemblProtists" id="EKX51598"/>
    </source>
</evidence>
<dbReference type="Pfam" id="PF01833">
    <property type="entry name" value="TIG"/>
    <property type="match status" value="1"/>
</dbReference>
<keyword evidence="4" id="KW-1185">Reference proteome</keyword>
<dbReference type="Gene3D" id="2.60.40.10">
    <property type="entry name" value="Immunoglobulins"/>
    <property type="match status" value="1"/>
</dbReference>
<evidence type="ECO:0000259" key="1">
    <source>
        <dbReference type="Pfam" id="PF01833"/>
    </source>
</evidence>
<dbReference type="GeneID" id="17308282"/>
<organism evidence="2">
    <name type="scientific">Guillardia theta (strain CCMP2712)</name>
    <name type="common">Cryptophyte</name>
    <dbReference type="NCBI Taxonomy" id="905079"/>
    <lineage>
        <taxon>Eukaryota</taxon>
        <taxon>Cryptophyceae</taxon>
        <taxon>Pyrenomonadales</taxon>
        <taxon>Geminigeraceae</taxon>
        <taxon>Guillardia</taxon>
    </lineage>
</organism>
<name>L1JU31_GUITC</name>
<reference evidence="4" key="2">
    <citation type="submission" date="2012-11" db="EMBL/GenBank/DDBJ databases">
        <authorList>
            <person name="Kuo A."/>
            <person name="Curtis B.A."/>
            <person name="Tanifuji G."/>
            <person name="Burki F."/>
            <person name="Gruber A."/>
            <person name="Irimia M."/>
            <person name="Maruyama S."/>
            <person name="Arias M.C."/>
            <person name="Ball S.G."/>
            <person name="Gile G.H."/>
            <person name="Hirakawa Y."/>
            <person name="Hopkins J.F."/>
            <person name="Rensing S.A."/>
            <person name="Schmutz J."/>
            <person name="Symeonidi A."/>
            <person name="Elias M."/>
            <person name="Eveleigh R.J."/>
            <person name="Herman E.K."/>
            <person name="Klute M.J."/>
            <person name="Nakayama T."/>
            <person name="Obornik M."/>
            <person name="Reyes-Prieto A."/>
            <person name="Armbrust E.V."/>
            <person name="Aves S.J."/>
            <person name="Beiko R.G."/>
            <person name="Coutinho P."/>
            <person name="Dacks J.B."/>
            <person name="Durnford D.G."/>
            <person name="Fast N.M."/>
            <person name="Green B.R."/>
            <person name="Grisdale C."/>
            <person name="Hempe F."/>
            <person name="Henrissat B."/>
            <person name="Hoppner M.P."/>
            <person name="Ishida K.-I."/>
            <person name="Kim E."/>
            <person name="Koreny L."/>
            <person name="Kroth P.G."/>
            <person name="Liu Y."/>
            <person name="Malik S.-B."/>
            <person name="Maier U.G."/>
            <person name="McRose D."/>
            <person name="Mock T."/>
            <person name="Neilson J.A."/>
            <person name="Onodera N.T."/>
            <person name="Poole A.M."/>
            <person name="Pritham E.J."/>
            <person name="Richards T.A."/>
            <person name="Rocap G."/>
            <person name="Roy S.W."/>
            <person name="Sarai C."/>
            <person name="Schaack S."/>
            <person name="Shirato S."/>
            <person name="Slamovits C.H."/>
            <person name="Spencer D.F."/>
            <person name="Suzuki S."/>
            <person name="Worden A.Z."/>
            <person name="Zauner S."/>
            <person name="Barry K."/>
            <person name="Bell C."/>
            <person name="Bharti A.K."/>
            <person name="Crow J.A."/>
            <person name="Grimwood J."/>
            <person name="Kramer R."/>
            <person name="Lindquist E."/>
            <person name="Lucas S."/>
            <person name="Salamov A."/>
            <person name="McFadden G.I."/>
            <person name="Lane C.E."/>
            <person name="Keeling P.J."/>
            <person name="Gray M.W."/>
            <person name="Grigoriev I.V."/>
            <person name="Archibald J.M."/>
        </authorList>
    </citation>
    <scope>NUCLEOTIDE SEQUENCE</scope>
    <source>
        <strain evidence="4">CCMP2712</strain>
    </source>
</reference>
<reference evidence="3" key="3">
    <citation type="submission" date="2016-03" db="UniProtKB">
        <authorList>
            <consortium name="EnsemblProtists"/>
        </authorList>
    </citation>
    <scope>IDENTIFICATION</scope>
</reference>